<dbReference type="eggNOG" id="KOG0209">
    <property type="taxonomic scope" value="Eukaryota"/>
</dbReference>
<keyword evidence="5" id="KW-0547">Nucleotide-binding</keyword>
<dbReference type="Pfam" id="PF13246">
    <property type="entry name" value="Cation_ATPase"/>
    <property type="match status" value="1"/>
</dbReference>
<dbReference type="GO" id="GO:0016887">
    <property type="term" value="F:ATP hydrolysis activity"/>
    <property type="evidence" value="ECO:0007669"/>
    <property type="project" value="InterPro"/>
</dbReference>
<dbReference type="STRING" id="41875.K8EU89"/>
<dbReference type="PROSITE" id="PS00154">
    <property type="entry name" value="ATPASE_E1_E2"/>
    <property type="match status" value="1"/>
</dbReference>
<evidence type="ECO:0000259" key="14">
    <source>
        <dbReference type="Pfam" id="PF00122"/>
    </source>
</evidence>
<evidence type="ECO:0000256" key="13">
    <source>
        <dbReference type="SAM" id="Phobius"/>
    </source>
</evidence>
<feature type="transmembrane region" description="Helical" evidence="13">
    <location>
        <begin position="361"/>
        <end position="378"/>
    </location>
</feature>
<comment type="subcellular location">
    <subcellularLocation>
        <location evidence="1">Membrane</location>
        <topology evidence="1">Multi-pass membrane protein</topology>
    </subcellularLocation>
</comment>
<keyword evidence="10 13" id="KW-0472">Membrane</keyword>
<dbReference type="GO" id="GO:0016020">
    <property type="term" value="C:membrane"/>
    <property type="evidence" value="ECO:0007669"/>
    <property type="project" value="UniProtKB-SubCell"/>
</dbReference>
<evidence type="ECO:0000256" key="3">
    <source>
        <dbReference type="ARBA" id="ARBA00022692"/>
    </source>
</evidence>
<feature type="transmembrane region" description="Helical" evidence="13">
    <location>
        <begin position="1382"/>
        <end position="1404"/>
    </location>
</feature>
<dbReference type="Gene3D" id="3.40.1110.10">
    <property type="entry name" value="Calcium-transporting ATPase, cytoplasmic domain N"/>
    <property type="match status" value="1"/>
</dbReference>
<feature type="transmembrane region" description="Helical" evidence="13">
    <location>
        <begin position="1274"/>
        <end position="1293"/>
    </location>
</feature>
<evidence type="ECO:0000256" key="6">
    <source>
        <dbReference type="ARBA" id="ARBA00022840"/>
    </source>
</evidence>
<dbReference type="SUPFAM" id="SSF81653">
    <property type="entry name" value="Calcium ATPase, transduction domain A"/>
    <property type="match status" value="1"/>
</dbReference>
<feature type="transmembrane region" description="Helical" evidence="13">
    <location>
        <begin position="1424"/>
        <end position="1444"/>
    </location>
</feature>
<evidence type="ECO:0000256" key="4">
    <source>
        <dbReference type="ARBA" id="ARBA00022723"/>
    </source>
</evidence>
<dbReference type="SFLD" id="SFLDF00027">
    <property type="entry name" value="p-type_atpase"/>
    <property type="match status" value="1"/>
</dbReference>
<dbReference type="SUPFAM" id="SSF81660">
    <property type="entry name" value="Metal cation-transporting ATPase, ATP-binding domain N"/>
    <property type="match status" value="1"/>
</dbReference>
<comment type="similarity">
    <text evidence="2">Belongs to the cation transport ATPase (P-type) (TC 3.A.3) family. Type V subfamily.</text>
</comment>
<dbReference type="InterPro" id="IPR044492">
    <property type="entry name" value="P_typ_ATPase_HD_dom"/>
</dbReference>
<dbReference type="InterPro" id="IPR006544">
    <property type="entry name" value="P-type_TPase_V"/>
</dbReference>
<feature type="region of interest" description="Disordered" evidence="12">
    <location>
        <begin position="1033"/>
        <end position="1057"/>
    </location>
</feature>
<keyword evidence="7" id="KW-0460">Magnesium</keyword>
<evidence type="ECO:0000256" key="2">
    <source>
        <dbReference type="ARBA" id="ARBA00006000"/>
    </source>
</evidence>
<dbReference type="InterPro" id="IPR023299">
    <property type="entry name" value="ATPase_P-typ_cyto_dom_N"/>
</dbReference>
<dbReference type="PANTHER" id="PTHR45630:SF6">
    <property type="entry name" value="CATION-TRANSPORTING P-TYPE ATPASE N-TERMINAL DOMAIN-CONTAINING PROTEIN"/>
    <property type="match status" value="1"/>
</dbReference>
<feature type="transmembrane region" description="Helical" evidence="13">
    <location>
        <begin position="548"/>
        <end position="566"/>
    </location>
</feature>
<evidence type="ECO:0000256" key="1">
    <source>
        <dbReference type="ARBA" id="ARBA00004141"/>
    </source>
</evidence>
<evidence type="ECO:0000313" key="15">
    <source>
        <dbReference type="EMBL" id="CCO16020.1"/>
    </source>
</evidence>
<dbReference type="PRINTS" id="PR00119">
    <property type="entry name" value="CATATPASE"/>
</dbReference>
<dbReference type="InterPro" id="IPR059000">
    <property type="entry name" value="ATPase_P-type_domA"/>
</dbReference>
<dbReference type="GO" id="GO:0046872">
    <property type="term" value="F:metal ion binding"/>
    <property type="evidence" value="ECO:0007669"/>
    <property type="project" value="UniProtKB-KW"/>
</dbReference>
<dbReference type="Gene3D" id="2.70.150.10">
    <property type="entry name" value="Calcium-transporting ATPase, cytoplasmic transduction domain A"/>
    <property type="match status" value="1"/>
</dbReference>
<feature type="compositionally biased region" description="Acidic residues" evidence="12">
    <location>
        <begin position="117"/>
        <end position="127"/>
    </location>
</feature>
<evidence type="ECO:0000256" key="8">
    <source>
        <dbReference type="ARBA" id="ARBA00022967"/>
    </source>
</evidence>
<dbReference type="Gene3D" id="3.40.50.1000">
    <property type="entry name" value="HAD superfamily/HAD-like"/>
    <property type="match status" value="1"/>
</dbReference>
<gene>
    <name evidence="15" type="ORF">Bathy04g02580</name>
</gene>
<dbReference type="Pfam" id="PF00122">
    <property type="entry name" value="E1-E2_ATPase"/>
    <property type="match status" value="1"/>
</dbReference>
<dbReference type="RefSeq" id="XP_007513495.1">
    <property type="nucleotide sequence ID" value="XM_007513433.1"/>
</dbReference>
<evidence type="ECO:0000256" key="9">
    <source>
        <dbReference type="ARBA" id="ARBA00022989"/>
    </source>
</evidence>
<dbReference type="InterPro" id="IPR036412">
    <property type="entry name" value="HAD-like_sf"/>
</dbReference>
<dbReference type="OrthoDB" id="48943at2759"/>
<dbReference type="GO" id="GO:0019829">
    <property type="term" value="F:ATPase-coupled monoatomic cation transmembrane transporter activity"/>
    <property type="evidence" value="ECO:0007669"/>
    <property type="project" value="TreeGrafter"/>
</dbReference>
<dbReference type="KEGG" id="bpg:Bathy04g02580"/>
<dbReference type="Proteomes" id="UP000198341">
    <property type="component" value="Chromosome 4"/>
</dbReference>
<dbReference type="GO" id="GO:0005524">
    <property type="term" value="F:ATP binding"/>
    <property type="evidence" value="ECO:0007669"/>
    <property type="project" value="UniProtKB-KW"/>
</dbReference>
<feature type="transmembrane region" description="Helical" evidence="13">
    <location>
        <begin position="1212"/>
        <end position="1231"/>
    </location>
</feature>
<name>K8EU89_9CHLO</name>
<organism evidence="15 16">
    <name type="scientific">Bathycoccus prasinos</name>
    <dbReference type="NCBI Taxonomy" id="41875"/>
    <lineage>
        <taxon>Eukaryota</taxon>
        <taxon>Viridiplantae</taxon>
        <taxon>Chlorophyta</taxon>
        <taxon>Mamiellophyceae</taxon>
        <taxon>Mamiellales</taxon>
        <taxon>Bathycoccaceae</taxon>
        <taxon>Bathycoccus</taxon>
    </lineage>
</organism>
<evidence type="ECO:0000256" key="5">
    <source>
        <dbReference type="ARBA" id="ARBA00022741"/>
    </source>
</evidence>
<dbReference type="InterPro" id="IPR023298">
    <property type="entry name" value="ATPase_P-typ_TM_dom_sf"/>
</dbReference>
<proteinExistence type="inferred from homology"/>
<accession>K8EU89</accession>
<feature type="transmembrane region" description="Helical" evidence="13">
    <location>
        <begin position="1474"/>
        <end position="1501"/>
    </location>
</feature>
<dbReference type="SFLD" id="SFLDG00002">
    <property type="entry name" value="C1.7:_P-type_atpase_like"/>
    <property type="match status" value="1"/>
</dbReference>
<keyword evidence="11" id="KW-0175">Coiled coil</keyword>
<dbReference type="NCBIfam" id="TIGR01657">
    <property type="entry name" value="P-ATPase-V"/>
    <property type="match status" value="1"/>
</dbReference>
<keyword evidence="9 13" id="KW-1133">Transmembrane helix</keyword>
<dbReference type="GeneID" id="19016283"/>
<dbReference type="PROSITE" id="PS01229">
    <property type="entry name" value="COF_2"/>
    <property type="match status" value="1"/>
</dbReference>
<dbReference type="SUPFAM" id="SSF81665">
    <property type="entry name" value="Calcium ATPase, transmembrane domain M"/>
    <property type="match status" value="1"/>
</dbReference>
<evidence type="ECO:0000256" key="10">
    <source>
        <dbReference type="ARBA" id="ARBA00023136"/>
    </source>
</evidence>
<evidence type="ECO:0000256" key="11">
    <source>
        <dbReference type="SAM" id="Coils"/>
    </source>
</evidence>
<keyword evidence="3 13" id="KW-0812">Transmembrane</keyword>
<evidence type="ECO:0000256" key="7">
    <source>
        <dbReference type="ARBA" id="ARBA00022842"/>
    </source>
</evidence>
<protein>
    <submittedName>
        <fullName evidence="15">P-type ATPase superfamily</fullName>
    </submittedName>
</protein>
<keyword evidence="8" id="KW-1278">Translocase</keyword>
<keyword evidence="4" id="KW-0479">Metal-binding</keyword>
<keyword evidence="16" id="KW-1185">Reference proteome</keyword>
<dbReference type="SFLD" id="SFLDS00003">
    <property type="entry name" value="Haloacid_Dehalogenase"/>
    <property type="match status" value="1"/>
</dbReference>
<dbReference type="InterPro" id="IPR023214">
    <property type="entry name" value="HAD_sf"/>
</dbReference>
<dbReference type="InterPro" id="IPR008250">
    <property type="entry name" value="ATPase_P-typ_transduc_dom_A_sf"/>
</dbReference>
<reference evidence="15 16" key="1">
    <citation type="submission" date="2011-10" db="EMBL/GenBank/DDBJ databases">
        <authorList>
            <person name="Genoscope - CEA"/>
        </authorList>
    </citation>
    <scope>NUCLEOTIDE SEQUENCE [LARGE SCALE GENOMIC DNA]</scope>
    <source>
        <strain evidence="15 16">RCC 1105</strain>
    </source>
</reference>
<feature type="region of interest" description="Disordered" evidence="12">
    <location>
        <begin position="117"/>
        <end position="144"/>
    </location>
</feature>
<feature type="transmembrane region" description="Helical" evidence="13">
    <location>
        <begin position="1243"/>
        <end position="1262"/>
    </location>
</feature>
<dbReference type="NCBIfam" id="TIGR01494">
    <property type="entry name" value="ATPase_P-type"/>
    <property type="match status" value="1"/>
</dbReference>
<feature type="domain" description="P-type ATPase A" evidence="14">
    <location>
        <begin position="400"/>
        <end position="534"/>
    </location>
</feature>
<dbReference type="InterPro" id="IPR018303">
    <property type="entry name" value="ATPase_P-typ_P_site"/>
</dbReference>
<dbReference type="InterPro" id="IPR001757">
    <property type="entry name" value="P_typ_ATPase"/>
</dbReference>
<dbReference type="GO" id="GO:0140358">
    <property type="term" value="F:P-type transmembrane transporter activity"/>
    <property type="evidence" value="ECO:0007669"/>
    <property type="project" value="InterPro"/>
</dbReference>
<evidence type="ECO:0000313" key="16">
    <source>
        <dbReference type="Proteomes" id="UP000198341"/>
    </source>
</evidence>
<keyword evidence="6" id="KW-0067">ATP-binding</keyword>
<dbReference type="SUPFAM" id="SSF56784">
    <property type="entry name" value="HAD-like"/>
    <property type="match status" value="1"/>
</dbReference>
<evidence type="ECO:0000256" key="12">
    <source>
        <dbReference type="SAM" id="MobiDB-lite"/>
    </source>
</evidence>
<feature type="compositionally biased region" description="Low complexity" evidence="12">
    <location>
        <begin position="135"/>
        <end position="144"/>
    </location>
</feature>
<dbReference type="PANTHER" id="PTHR45630">
    <property type="entry name" value="CATION-TRANSPORTING ATPASE-RELATED"/>
    <property type="match status" value="1"/>
</dbReference>
<dbReference type="EMBL" id="FO082275">
    <property type="protein sequence ID" value="CCO16020.1"/>
    <property type="molecule type" value="Genomic_DNA"/>
</dbReference>
<feature type="coiled-coil region" evidence="11">
    <location>
        <begin position="1061"/>
        <end position="1091"/>
    </location>
</feature>
<sequence>MSKSLLGSVYVTYPPTIASVRAIKPRVSFTLSKNNTRVGLYHLPFLALLVYFFRECYETSGKPYRIAMEHHKSQGYEPTEFVDGKLVTKKSGFGGGDDGMMTKQKFEVKDEWATEDDGFGGFEEEEEKEVKNGAEEPSGEASASSVFKNGLLGEDLSSVNQTVTYEIPPTLPAWWLPDFVAVIKFASVAFAHALIMFAQHWSVRVRRFFRYRNATEVDEDTYLEIMPHAHQGKPEITKMRLLSSVSKEDGFTYTSTLWCTFQRQRYEYVEVERDAKSGKARGELRELTCPVDLPISSYFKKTATGMAPDEIEDCMNRYGDNCLHVELPTFMEMFKEQLTGPVTVFQMFTCMLWLMDEYWKYALFNMLSMLIFEATTVFSRKRNITALRGIAVKTGRIYAFRNNIWEDHSTEDLVPGDIVSVKRQPEGETTIPCDCLILQGSAVVNEASLTGESVPQMKEAISYDDKEDARLDIEDLHKTHVLSSGTTLMQQSSDSSSSINGPVKVPPTPDDGCVCYVLRTGFSSTQGKLMRMMEFSSEQVTGDTKETMILLFILLVFACMASYHVFTVGMKDGKRSQYELVLRCILILTSVVPPELPMQTAMAVNTALLALMKSGVYCTEPFRVPMAGKIDSCLFDKTGTITSDKLVAVGVVDASDLSKNMSSAQIATPIECSKTSAIIIGGCHSLVQIDGKTYGDPLEQAALFAAKWEYDPKSSKSKPKFSEEIKKRTWKGTPSAKILARNHFASSLQRMSVVATVQQNEGENEQTWALVKGSPEKIATLLKSKPDGFDSQYRTLAEKGMRVIALAHKVLSPGDSKRVNDAKSPLSRDEVECDLEFAGFLAFACRVRTDSEEVINALIASSNRVMMATGDATLTALHVGNEVGIAKGGLAGAAVLELEQSNNKSGGSLRWVSAKRDKDGGIQVIGSYKDLSIPQLAQKYSLCVTGESLNAASYAATTTTESGTSSESELWDYLDSVSIFARMSPDDKERVLKRLKQQRRHTYMCGDGANDVGALKQAHVGVALLSGFGSANTKKLKQEGGDESKGEEEGDGEKGKKLAKAETFQEKMQRVKEQAEKVKKAKMEEKIAQQKDTKELQALQKVWFEEEFKERMARGEKWAQFTAMKNSTQLMIRESKRRAMERAKARQGGQGGKAPSMSDMMQNLDDLDGELPQVKLGDASMAAPFTSRLPTIRSAVDIIRQGRCTLVSSIQMQQVLVLSCLISAFSLSVLYTDGIRSSDNQMMASGLCLTAAGLAFSYATPVHTLSPVRPLRSIFHPALFLSIVGQLVIHVFVMNYATELVHAATGEKAAFPEAIPIAKVSEEEKKNASEAQRSFWEQGPPFEPCLLNTVIFLIETVQRVCVMLVNYKGRPFMMGSLENKTLLLSLAALFIGSFMAAFEVVPYLNNKLQFVSMPDDAFRYKVLGLLLFTVVGTYGWDTLCQFVFAREILLQGYRDSWNVLPKDPKYLEFMARRVFVMCGIGYLYMITDGSGFVLVAGYYAYKKGAF</sequence>